<organism evidence="2 3">
    <name type="scientific">Acetobacter pasteurianus NBRC 3278</name>
    <dbReference type="NCBI Taxonomy" id="1226660"/>
    <lineage>
        <taxon>Bacteria</taxon>
        <taxon>Pseudomonadati</taxon>
        <taxon>Pseudomonadota</taxon>
        <taxon>Alphaproteobacteria</taxon>
        <taxon>Acetobacterales</taxon>
        <taxon>Acetobacteraceae</taxon>
        <taxon>Acetobacter</taxon>
    </lineage>
</organism>
<protein>
    <submittedName>
        <fullName evidence="2">Uncharacterized protein</fullName>
    </submittedName>
</protein>
<keyword evidence="3" id="KW-1185">Reference proteome</keyword>
<proteinExistence type="predicted"/>
<sequence length="43" mass="4542">MTSDFECGMIVGGGGVFLATIILAVGWRLLTSRSQAPWKAGDE</sequence>
<comment type="caution">
    <text evidence="2">The sequence shown here is derived from an EMBL/GenBank/DDBJ whole genome shotgun (WGS) entry which is preliminary data.</text>
</comment>
<name>A0A401X588_ACEPA</name>
<evidence type="ECO:0000256" key="1">
    <source>
        <dbReference type="SAM" id="Phobius"/>
    </source>
</evidence>
<reference evidence="2 3" key="1">
    <citation type="submission" date="2016-06" db="EMBL/GenBank/DDBJ databases">
        <title>Acetobacter pasteurianus NBRC 3278 whole genome sequencing project.</title>
        <authorList>
            <person name="Matsutani M."/>
            <person name="Shiwa Y."/>
            <person name="Okamoto-Kainuma A."/>
            <person name="Ishikawa M."/>
            <person name="Koizumi Y."/>
            <person name="Yoshikawa H."/>
            <person name="Yakushi T."/>
            <person name="Matsushita K."/>
        </authorList>
    </citation>
    <scope>NUCLEOTIDE SEQUENCE [LARGE SCALE GENOMIC DNA]</scope>
    <source>
        <strain evidence="2 3">NBRC 3278</strain>
    </source>
</reference>
<dbReference type="AlphaFoldDB" id="A0A401X588"/>
<keyword evidence="1" id="KW-0472">Membrane</keyword>
<accession>A0A401X588</accession>
<dbReference type="Proteomes" id="UP000287385">
    <property type="component" value="Unassembled WGS sequence"/>
</dbReference>
<evidence type="ECO:0000313" key="2">
    <source>
        <dbReference type="EMBL" id="GCD62848.1"/>
    </source>
</evidence>
<evidence type="ECO:0000313" key="3">
    <source>
        <dbReference type="Proteomes" id="UP000287385"/>
    </source>
</evidence>
<gene>
    <name evidence="2" type="ORF">NBRC3278_1941</name>
</gene>
<keyword evidence="1" id="KW-0812">Transmembrane</keyword>
<dbReference type="EMBL" id="BDEV01000077">
    <property type="protein sequence ID" value="GCD62848.1"/>
    <property type="molecule type" value="Genomic_DNA"/>
</dbReference>
<feature type="transmembrane region" description="Helical" evidence="1">
    <location>
        <begin position="12"/>
        <end position="30"/>
    </location>
</feature>
<keyword evidence="1" id="KW-1133">Transmembrane helix</keyword>